<dbReference type="Proteomes" id="UP000308199">
    <property type="component" value="Unassembled WGS sequence"/>
</dbReference>
<evidence type="ECO:0000313" key="4">
    <source>
        <dbReference type="EMBL" id="THH09698.1"/>
    </source>
</evidence>
<keyword evidence="5" id="KW-1185">Reference proteome</keyword>
<comment type="caution">
    <text evidence="4">The sequence shown here is derived from an EMBL/GenBank/DDBJ whole genome shotgun (WGS) entry which is preliminary data.</text>
</comment>
<feature type="transmembrane region" description="Helical" evidence="3">
    <location>
        <begin position="354"/>
        <end position="376"/>
    </location>
</feature>
<feature type="transmembrane region" description="Helical" evidence="3">
    <location>
        <begin position="279"/>
        <end position="306"/>
    </location>
</feature>
<evidence type="ECO:0000256" key="1">
    <source>
        <dbReference type="SAM" id="Coils"/>
    </source>
</evidence>
<feature type="coiled-coil region" evidence="1">
    <location>
        <begin position="81"/>
        <end position="108"/>
    </location>
</feature>
<dbReference type="InterPro" id="IPR036322">
    <property type="entry name" value="WD40_repeat_dom_sf"/>
</dbReference>
<evidence type="ECO:0000256" key="2">
    <source>
        <dbReference type="SAM" id="MobiDB-lite"/>
    </source>
</evidence>
<gene>
    <name evidence="4" type="ORF">EW145_g1827</name>
</gene>
<keyword evidence="3" id="KW-0472">Membrane</keyword>
<evidence type="ECO:0000256" key="3">
    <source>
        <dbReference type="SAM" id="Phobius"/>
    </source>
</evidence>
<reference evidence="4 5" key="1">
    <citation type="submission" date="2019-02" db="EMBL/GenBank/DDBJ databases">
        <title>Genome sequencing of the rare red list fungi Phellinidium pouzarii.</title>
        <authorList>
            <person name="Buettner E."/>
            <person name="Kellner H."/>
        </authorList>
    </citation>
    <scope>NUCLEOTIDE SEQUENCE [LARGE SCALE GENOMIC DNA]</scope>
    <source>
        <strain evidence="4 5">DSM 108285</strain>
    </source>
</reference>
<proteinExistence type="predicted"/>
<accession>A0A4S4LEX1</accession>
<protein>
    <submittedName>
        <fullName evidence="4">Uncharacterized protein</fullName>
    </submittedName>
</protein>
<dbReference type="AlphaFoldDB" id="A0A4S4LEX1"/>
<feature type="transmembrane region" description="Helical" evidence="3">
    <location>
        <begin position="327"/>
        <end position="348"/>
    </location>
</feature>
<name>A0A4S4LEX1_9AGAM</name>
<feature type="region of interest" description="Disordered" evidence="2">
    <location>
        <begin position="1"/>
        <end position="25"/>
    </location>
</feature>
<keyword evidence="3" id="KW-0812">Transmembrane</keyword>
<dbReference type="SUPFAM" id="SSF50978">
    <property type="entry name" value="WD40 repeat-like"/>
    <property type="match status" value="1"/>
</dbReference>
<organism evidence="4 5">
    <name type="scientific">Phellinidium pouzarii</name>
    <dbReference type="NCBI Taxonomy" id="167371"/>
    <lineage>
        <taxon>Eukaryota</taxon>
        <taxon>Fungi</taxon>
        <taxon>Dikarya</taxon>
        <taxon>Basidiomycota</taxon>
        <taxon>Agaricomycotina</taxon>
        <taxon>Agaricomycetes</taxon>
        <taxon>Hymenochaetales</taxon>
        <taxon>Hymenochaetaceae</taxon>
        <taxon>Phellinidium</taxon>
    </lineage>
</organism>
<sequence length="865" mass="95077">MSARTSSHINEERSEKGLSAPANHDLEDRELLRRISRLLPGVGDQSFEQAKSEGYSISSRTSRFAVRLAETEPLRISRAPRVDLLRALEEFESKYSRVQSKLSQLQKILRMAAEGNDVSKAAAKATVHLEGVGAYLKQYVDSLAMAEIGPPPEVPELNLSSALTSLSLSCRLLFRTLISISEFVIDCDELQPLEDLAQLAESDSMVIKENKANNRTSGIRVRQHAADLLLHFSVPVLMKRQHRESSKHLAMTCITVLFSIVTAIMFSSSADQPSSALDFAVSGFWIVSLACGIAAAITSVLGLVWWESASDEVRYAPGKTVTWLGKGSAFLFIGSTILFSIGLCLFAFASFQAVATRAVVVVFSSLHVLALLVLLARIIRKHREVEGRVKRAWKSMRRLTQVSIRASVFPTDKIGVKDVEQGLHSKDKLTGNLAATVGDRPVIQVTDTEPVSGFATIGETSSEPDLARGSFLRSNLTVPVARRMSSDSSRSLPSLPPDVQIVRCMQYSPNGMFLCIGNSCTQERCTIFSADSPAIILGELKLEEVAQQIEWSPDGENILFRLSHMTYLWNAMPSNSARRPTFVIHREAETFKWLPQSDSFLTCETNVLTKFDLYGEPKGVFQIPVANIQDFIVTQDGIHVVCLTTVNSSARSGISAKSATRLVVCNLENNMVEYTQPIGSDAHTIVRSLVASDVILINFLGNTPPQLWQYFPVQAANASEKRISSLGLIFKRVMSFNLKMPSSGRFSGKGIFGGTEDKLVLSLGENGDMFVFAHDSGQLLRHINSPQSSDQPKGSIPRSKPLAQCVAWDPDILSFAACVAFADGSIWQWKMAFDDLSQSSSSFAVMTLDDEDLTMIRAGDSHRHR</sequence>
<dbReference type="OrthoDB" id="3243449at2759"/>
<dbReference type="EMBL" id="SGPK01000055">
    <property type="protein sequence ID" value="THH09698.1"/>
    <property type="molecule type" value="Genomic_DNA"/>
</dbReference>
<keyword evidence="1" id="KW-0175">Coiled coil</keyword>
<feature type="transmembrane region" description="Helical" evidence="3">
    <location>
        <begin position="248"/>
        <end position="267"/>
    </location>
</feature>
<keyword evidence="3" id="KW-1133">Transmembrane helix</keyword>
<evidence type="ECO:0000313" key="5">
    <source>
        <dbReference type="Proteomes" id="UP000308199"/>
    </source>
</evidence>